<dbReference type="InterPro" id="IPR042001">
    <property type="entry name" value="Sortase_F"/>
</dbReference>
<dbReference type="EMBL" id="JAAKZW010000018">
    <property type="protein sequence ID" value="NGO75701.1"/>
    <property type="molecule type" value="Genomic_DNA"/>
</dbReference>
<dbReference type="Pfam" id="PF04203">
    <property type="entry name" value="Sortase"/>
    <property type="match status" value="1"/>
</dbReference>
<dbReference type="NCBIfam" id="NF033748">
    <property type="entry name" value="class_F_sortase"/>
    <property type="match status" value="1"/>
</dbReference>
<name>A0A6G4XGD2_9ACTN</name>
<evidence type="ECO:0000313" key="2">
    <source>
        <dbReference type="EMBL" id="NGO75701.1"/>
    </source>
</evidence>
<dbReference type="CDD" id="cd05829">
    <property type="entry name" value="Sortase_F"/>
    <property type="match status" value="1"/>
</dbReference>
<reference evidence="2 3" key="1">
    <citation type="submission" date="2020-02" db="EMBL/GenBank/DDBJ databases">
        <title>Whole-genome analyses of novel actinobacteria.</title>
        <authorList>
            <person name="Sahin N."/>
            <person name="Tokatli A."/>
        </authorList>
    </citation>
    <scope>NUCLEOTIDE SEQUENCE [LARGE SCALE GENOMIC DNA]</scope>
    <source>
        <strain evidence="2 3">YC504</strain>
    </source>
</reference>
<dbReference type="InterPro" id="IPR023365">
    <property type="entry name" value="Sortase_dom-sf"/>
</dbReference>
<proteinExistence type="predicted"/>
<dbReference type="Proteomes" id="UP000481109">
    <property type="component" value="Unassembled WGS sequence"/>
</dbReference>
<evidence type="ECO:0000256" key="1">
    <source>
        <dbReference type="ARBA" id="ARBA00022801"/>
    </source>
</evidence>
<accession>A0A6G4XGD2</accession>
<keyword evidence="3" id="KW-1185">Reference proteome</keyword>
<protein>
    <submittedName>
        <fullName evidence="2">Class F sortase</fullName>
    </submittedName>
</protein>
<gene>
    <name evidence="2" type="ORF">G6045_08405</name>
</gene>
<keyword evidence="1" id="KW-0378">Hydrolase</keyword>
<evidence type="ECO:0000313" key="3">
    <source>
        <dbReference type="Proteomes" id="UP000481109"/>
    </source>
</evidence>
<dbReference type="SUPFAM" id="SSF63817">
    <property type="entry name" value="Sortase"/>
    <property type="match status" value="1"/>
</dbReference>
<dbReference type="GO" id="GO:0016787">
    <property type="term" value="F:hydrolase activity"/>
    <property type="evidence" value="ECO:0007669"/>
    <property type="project" value="UniProtKB-KW"/>
</dbReference>
<dbReference type="InterPro" id="IPR005754">
    <property type="entry name" value="Sortase"/>
</dbReference>
<comment type="caution">
    <text evidence="2">The sequence shown here is derived from an EMBL/GenBank/DDBJ whole genome shotgun (WGS) entry which is preliminary data.</text>
</comment>
<organism evidence="2 3">
    <name type="scientific">Streptomyces mesophilus</name>
    <dbReference type="NCBI Taxonomy" id="1775132"/>
    <lineage>
        <taxon>Bacteria</taxon>
        <taxon>Bacillati</taxon>
        <taxon>Actinomycetota</taxon>
        <taxon>Actinomycetes</taxon>
        <taxon>Kitasatosporales</taxon>
        <taxon>Streptomycetaceae</taxon>
        <taxon>Streptomyces</taxon>
    </lineage>
</organism>
<dbReference type="RefSeq" id="WP_165331213.1">
    <property type="nucleotide sequence ID" value="NZ_JAAKZW010000018.1"/>
</dbReference>
<dbReference type="AlphaFoldDB" id="A0A6G4XGD2"/>
<dbReference type="Gene3D" id="2.40.260.10">
    <property type="entry name" value="Sortase"/>
    <property type="match status" value="1"/>
</dbReference>
<sequence length="219" mass="22354">MPSSGRFRLPGVKAPLAGTTALAVLIGAWFAAEGVRKADAVEAPPRIAVPAPQHVQAPAVPALAPSQPLTIRIPAIGVESMLVGLDVLPDGSLDVPSPLTPQLAGWFQQGTTPGAAGTALAVGHYDSATGPAVFYHLSQLGPGHTVEVDRADGRTAIFTVDSVELHDGGAYPDSKVYGTTGRPELRVITCGGPYQPGGPGVQGGYQGNTVVYAHLTGVR</sequence>